<reference evidence="1" key="1">
    <citation type="submission" date="2019-11" db="EMBL/GenBank/DDBJ databases">
        <authorList>
            <person name="Li J."/>
        </authorList>
    </citation>
    <scope>NUCLEOTIDE SEQUENCE</scope>
    <source>
        <strain evidence="1">B6B</strain>
    </source>
</reference>
<keyword evidence="2" id="KW-1185">Reference proteome</keyword>
<gene>
    <name evidence="1" type="ORF">GH741_07525</name>
</gene>
<evidence type="ECO:0000313" key="1">
    <source>
        <dbReference type="EMBL" id="MRH42532.1"/>
    </source>
</evidence>
<dbReference type="EMBL" id="WJNG01000005">
    <property type="protein sequence ID" value="MRH42532.1"/>
    <property type="molecule type" value="Genomic_DNA"/>
</dbReference>
<dbReference type="AlphaFoldDB" id="A0A6A8DMQ7"/>
<name>A0A6A8DMQ7_9BACI</name>
<proteinExistence type="predicted"/>
<accession>A0A6A8DMQ7</accession>
<organism evidence="1 2">
    <name type="scientific">Aquibacillus halophilus</name>
    <dbReference type="NCBI Taxonomy" id="930132"/>
    <lineage>
        <taxon>Bacteria</taxon>
        <taxon>Bacillati</taxon>
        <taxon>Bacillota</taxon>
        <taxon>Bacilli</taxon>
        <taxon>Bacillales</taxon>
        <taxon>Bacillaceae</taxon>
        <taxon>Aquibacillus</taxon>
    </lineage>
</organism>
<dbReference type="Proteomes" id="UP000799092">
    <property type="component" value="Unassembled WGS sequence"/>
</dbReference>
<evidence type="ECO:0000313" key="2">
    <source>
        <dbReference type="Proteomes" id="UP000799092"/>
    </source>
</evidence>
<comment type="caution">
    <text evidence="1">The sequence shown here is derived from an EMBL/GenBank/DDBJ whole genome shotgun (WGS) entry which is preliminary data.</text>
</comment>
<protein>
    <submittedName>
        <fullName evidence="1">Uncharacterized protein</fullName>
    </submittedName>
</protein>
<sequence>MSRISSLYTLVLYLINTVLSYSNIAIWRAIMHHNGENSDATTIAFVVAFFAFTNLSL</sequence>